<reference evidence="9 10" key="1">
    <citation type="journal article" date="2011" name="Proc. Natl. Acad. Sci. U.S.A.">
        <title>Niche of harmful alga Aureococcus anophagefferens revealed through ecogenomics.</title>
        <authorList>
            <person name="Gobler C.J."/>
            <person name="Berry D.L."/>
            <person name="Dyhrman S.T."/>
            <person name="Wilhelm S.W."/>
            <person name="Salamov A."/>
            <person name="Lobanov A.V."/>
            <person name="Zhang Y."/>
            <person name="Collier J.L."/>
            <person name="Wurch L.L."/>
            <person name="Kustka A.B."/>
            <person name="Dill B.D."/>
            <person name="Shah M."/>
            <person name="VerBerkmoes N.C."/>
            <person name="Kuo A."/>
            <person name="Terry A."/>
            <person name="Pangilinan J."/>
            <person name="Lindquist E.A."/>
            <person name="Lucas S."/>
            <person name="Paulsen I.T."/>
            <person name="Hattenrath-Lehmann T.K."/>
            <person name="Talmage S.C."/>
            <person name="Walker E.A."/>
            <person name="Koch F."/>
            <person name="Burson A.M."/>
            <person name="Marcoval M.A."/>
            <person name="Tang Y.Z."/>
            <person name="Lecleir G.R."/>
            <person name="Coyne K.J."/>
            <person name="Berg G.M."/>
            <person name="Bertrand E.M."/>
            <person name="Saito M.A."/>
            <person name="Gladyshev V.N."/>
            <person name="Grigoriev I.V."/>
        </authorList>
    </citation>
    <scope>NUCLEOTIDE SEQUENCE [LARGE SCALE GENOMIC DNA]</scope>
    <source>
        <strain evidence="10">CCMP 1984</strain>
    </source>
</reference>
<proteinExistence type="inferred from homology"/>
<dbReference type="EMBL" id="GL833132">
    <property type="protein sequence ID" value="EGB06951.1"/>
    <property type="molecule type" value="Genomic_DNA"/>
</dbReference>
<dbReference type="GO" id="GO:0034599">
    <property type="term" value="P:cellular response to oxidative stress"/>
    <property type="evidence" value="ECO:0007669"/>
    <property type="project" value="TreeGrafter"/>
</dbReference>
<evidence type="ECO:0000256" key="1">
    <source>
        <dbReference type="ARBA" id="ARBA00005591"/>
    </source>
</evidence>
<dbReference type="Gene3D" id="3.30.1060.10">
    <property type="entry name" value="Peptide methionine sulphoxide reductase MsrA"/>
    <property type="match status" value="1"/>
</dbReference>
<accession>F0YCV1</accession>
<evidence type="ECO:0000256" key="2">
    <source>
        <dbReference type="ARBA" id="ARBA00012502"/>
    </source>
</evidence>
<dbReference type="AlphaFoldDB" id="F0YCV1"/>
<comment type="catalytic activity">
    <reaction evidence="7">
        <text>[thioredoxin]-disulfide + L-methionine + H2O = L-methionine (S)-S-oxide + [thioredoxin]-dithiol</text>
        <dbReference type="Rhea" id="RHEA:19993"/>
        <dbReference type="Rhea" id="RHEA-COMP:10698"/>
        <dbReference type="Rhea" id="RHEA-COMP:10700"/>
        <dbReference type="ChEBI" id="CHEBI:15377"/>
        <dbReference type="ChEBI" id="CHEBI:29950"/>
        <dbReference type="ChEBI" id="CHEBI:50058"/>
        <dbReference type="ChEBI" id="CHEBI:57844"/>
        <dbReference type="ChEBI" id="CHEBI:58772"/>
        <dbReference type="EC" id="1.8.4.11"/>
    </reaction>
</comment>
<dbReference type="GeneID" id="20220509"/>
<sequence>MSVTLLAPPCATTLEEATFAGGCFWGVELAFQREPGVAATAVGYAMGDVPNPTYEAVCSGATGHTEAVKVMYDPALVSFERLCDLFWDRLGENRYAPNQVGNDRGTQYRHGIYYRDAAQRDVALKTFDVESARFPERKIVTEVLPLTIFYDAEDYHMQYLQKKGQSAKKNDEATIRCYG</sequence>
<evidence type="ECO:0000256" key="5">
    <source>
        <dbReference type="ARBA" id="ARBA00030643"/>
    </source>
</evidence>
<dbReference type="PANTHER" id="PTHR42799">
    <property type="entry name" value="MITOCHONDRIAL PEPTIDE METHIONINE SULFOXIDE REDUCTASE"/>
    <property type="match status" value="1"/>
</dbReference>
<dbReference type="InterPro" id="IPR002569">
    <property type="entry name" value="Met_Sox_Rdtase_MsrA_dom"/>
</dbReference>
<dbReference type="OrthoDB" id="77405at2759"/>
<dbReference type="GO" id="GO:0008113">
    <property type="term" value="F:peptide-methionine (S)-S-oxide reductase activity"/>
    <property type="evidence" value="ECO:0007669"/>
    <property type="project" value="UniProtKB-EC"/>
</dbReference>
<name>F0YCV1_AURAN</name>
<evidence type="ECO:0000256" key="7">
    <source>
        <dbReference type="ARBA" id="ARBA00048782"/>
    </source>
</evidence>
<evidence type="ECO:0000256" key="3">
    <source>
        <dbReference type="ARBA" id="ARBA00023002"/>
    </source>
</evidence>
<dbReference type="PANTHER" id="PTHR42799:SF2">
    <property type="entry name" value="MITOCHONDRIAL PEPTIDE METHIONINE SULFOXIDE REDUCTASE"/>
    <property type="match status" value="1"/>
</dbReference>
<dbReference type="EC" id="1.8.4.11" evidence="2"/>
<dbReference type="RefSeq" id="XP_009038193.1">
    <property type="nucleotide sequence ID" value="XM_009039945.1"/>
</dbReference>
<evidence type="ECO:0000256" key="4">
    <source>
        <dbReference type="ARBA" id="ARBA00030273"/>
    </source>
</evidence>
<dbReference type="InterPro" id="IPR036509">
    <property type="entry name" value="Met_Sox_Rdtase_MsrA_sf"/>
</dbReference>
<dbReference type="KEGG" id="aaf:AURANDRAFT_28301"/>
<dbReference type="HAMAP" id="MF_01401">
    <property type="entry name" value="MsrA"/>
    <property type="match status" value="1"/>
</dbReference>
<dbReference type="GO" id="GO:0005737">
    <property type="term" value="C:cytoplasm"/>
    <property type="evidence" value="ECO:0007669"/>
    <property type="project" value="TreeGrafter"/>
</dbReference>
<dbReference type="InterPro" id="IPR050162">
    <property type="entry name" value="MsrA_MetSO_reductase"/>
</dbReference>
<dbReference type="InParanoid" id="F0YCV1"/>
<feature type="domain" description="Peptide methionine sulphoxide reductase MsrA" evidence="8">
    <location>
        <begin position="16"/>
        <end position="165"/>
    </location>
</feature>
<evidence type="ECO:0000313" key="10">
    <source>
        <dbReference type="Proteomes" id="UP000002729"/>
    </source>
</evidence>
<dbReference type="OMA" id="STMHSEV"/>
<keyword evidence="10" id="KW-1185">Reference proteome</keyword>
<dbReference type="SUPFAM" id="SSF55068">
    <property type="entry name" value="Peptide methionine sulfoxide reductase"/>
    <property type="match status" value="1"/>
</dbReference>
<gene>
    <name evidence="9" type="ORF">AURANDRAFT_28301</name>
</gene>
<organism evidence="10">
    <name type="scientific">Aureococcus anophagefferens</name>
    <name type="common">Harmful bloom alga</name>
    <dbReference type="NCBI Taxonomy" id="44056"/>
    <lineage>
        <taxon>Eukaryota</taxon>
        <taxon>Sar</taxon>
        <taxon>Stramenopiles</taxon>
        <taxon>Ochrophyta</taxon>
        <taxon>Pelagophyceae</taxon>
        <taxon>Pelagomonadales</taxon>
        <taxon>Pelagomonadaceae</taxon>
        <taxon>Aureococcus</taxon>
    </lineage>
</organism>
<comment type="similarity">
    <text evidence="1">Belongs to the MsrA Met sulfoxide reductase family.</text>
</comment>
<evidence type="ECO:0000256" key="6">
    <source>
        <dbReference type="ARBA" id="ARBA00047806"/>
    </source>
</evidence>
<dbReference type="Pfam" id="PF01625">
    <property type="entry name" value="PMSR"/>
    <property type="match status" value="1"/>
</dbReference>
<keyword evidence="3" id="KW-0560">Oxidoreductase</keyword>
<evidence type="ECO:0000313" key="9">
    <source>
        <dbReference type="EMBL" id="EGB06951.1"/>
    </source>
</evidence>
<protein>
    <recommendedName>
        <fullName evidence="2">peptide-methionine (S)-S-oxide reductase</fullName>
        <ecNumber evidence="2">1.8.4.11</ecNumber>
    </recommendedName>
    <alternativeName>
        <fullName evidence="5">Peptide-methionine (S)-S-oxide reductase</fullName>
    </alternativeName>
    <alternativeName>
        <fullName evidence="4">Protein-methionine-S-oxide reductase</fullName>
    </alternativeName>
</protein>
<comment type="catalytic activity">
    <reaction evidence="6">
        <text>L-methionyl-[protein] + [thioredoxin]-disulfide + H2O = L-methionyl-(S)-S-oxide-[protein] + [thioredoxin]-dithiol</text>
        <dbReference type="Rhea" id="RHEA:14217"/>
        <dbReference type="Rhea" id="RHEA-COMP:10698"/>
        <dbReference type="Rhea" id="RHEA-COMP:10700"/>
        <dbReference type="Rhea" id="RHEA-COMP:12313"/>
        <dbReference type="Rhea" id="RHEA-COMP:12315"/>
        <dbReference type="ChEBI" id="CHEBI:15377"/>
        <dbReference type="ChEBI" id="CHEBI:16044"/>
        <dbReference type="ChEBI" id="CHEBI:29950"/>
        <dbReference type="ChEBI" id="CHEBI:44120"/>
        <dbReference type="ChEBI" id="CHEBI:50058"/>
        <dbReference type="EC" id="1.8.4.11"/>
    </reaction>
</comment>
<dbReference type="Proteomes" id="UP000002729">
    <property type="component" value="Unassembled WGS sequence"/>
</dbReference>
<evidence type="ECO:0000259" key="8">
    <source>
        <dbReference type="Pfam" id="PF01625"/>
    </source>
</evidence>
<dbReference type="NCBIfam" id="TIGR00401">
    <property type="entry name" value="msrA"/>
    <property type="match status" value="1"/>
</dbReference>
<dbReference type="eggNOG" id="KOG1635">
    <property type="taxonomic scope" value="Eukaryota"/>
</dbReference>